<feature type="transmembrane region" description="Helical" evidence="15">
    <location>
        <begin position="275"/>
        <end position="305"/>
    </location>
</feature>
<dbReference type="InterPro" id="IPR009068">
    <property type="entry name" value="uS15_NS1_RNA-bd_sf"/>
</dbReference>
<dbReference type="Gene3D" id="1.10.287.10">
    <property type="entry name" value="S15/NS1, RNA-binding"/>
    <property type="match status" value="1"/>
</dbReference>
<feature type="transmembrane region" description="Helical" evidence="15">
    <location>
        <begin position="109"/>
        <end position="128"/>
    </location>
</feature>
<feature type="transmembrane region" description="Helical" evidence="15">
    <location>
        <begin position="238"/>
        <end position="263"/>
    </location>
</feature>
<evidence type="ECO:0000256" key="11">
    <source>
        <dbReference type="ARBA" id="ARBA00023065"/>
    </source>
</evidence>
<dbReference type="GO" id="GO:0009941">
    <property type="term" value="C:chloroplast envelope"/>
    <property type="evidence" value="ECO:0007669"/>
    <property type="project" value="UniProtKB-SubCell"/>
</dbReference>
<dbReference type="CDD" id="cd00353">
    <property type="entry name" value="Ribosomal_S15p_S13e"/>
    <property type="match status" value="1"/>
</dbReference>
<dbReference type="SMART" id="SM01387">
    <property type="entry name" value="Ribosomal_S15"/>
    <property type="match status" value="1"/>
</dbReference>
<comment type="subcellular location">
    <subcellularLocation>
        <location evidence="3">Membrane</location>
        <topology evidence="3">Multi-pass membrane protein</topology>
    </subcellularLocation>
    <subcellularLocation>
        <location evidence="2">Plastid</location>
        <location evidence="2">Chloroplast envelope</location>
    </subcellularLocation>
</comment>
<dbReference type="HAMAP" id="MF_01343_A">
    <property type="entry name" value="Ribosomal_uS15_A"/>
    <property type="match status" value="1"/>
</dbReference>
<dbReference type="GO" id="GO:1902600">
    <property type="term" value="P:proton transmembrane transport"/>
    <property type="evidence" value="ECO:0007669"/>
    <property type="project" value="InterPro"/>
</dbReference>
<dbReference type="InterPro" id="IPR006153">
    <property type="entry name" value="Cation/H_exchanger_TM"/>
</dbReference>
<feature type="transmembrane region" description="Helical" evidence="15">
    <location>
        <begin position="135"/>
        <end position="157"/>
    </location>
</feature>
<dbReference type="GO" id="GO:0015297">
    <property type="term" value="F:antiporter activity"/>
    <property type="evidence" value="ECO:0007669"/>
    <property type="project" value="InterPro"/>
</dbReference>
<keyword evidence="7 15" id="KW-0812">Transmembrane</keyword>
<feature type="transmembrane region" description="Helical" evidence="15">
    <location>
        <begin position="325"/>
        <end position="347"/>
    </location>
</feature>
<dbReference type="GO" id="GO:0006813">
    <property type="term" value="P:potassium ion transport"/>
    <property type="evidence" value="ECO:0007669"/>
    <property type="project" value="UniProtKB-KW"/>
</dbReference>
<dbReference type="Gene3D" id="1.20.1530.20">
    <property type="match status" value="1"/>
</dbReference>
<evidence type="ECO:0000256" key="1">
    <source>
        <dbReference type="ARBA" id="ARBA00003198"/>
    </source>
</evidence>
<evidence type="ECO:0000313" key="18">
    <source>
        <dbReference type="Proteomes" id="UP001327560"/>
    </source>
</evidence>
<dbReference type="SUPFAM" id="SSF47060">
    <property type="entry name" value="S15/NS1 RNA-binding domain"/>
    <property type="match status" value="1"/>
</dbReference>
<dbReference type="InterPro" id="IPR050794">
    <property type="entry name" value="CPA2_transporter"/>
</dbReference>
<dbReference type="Pfam" id="PF08069">
    <property type="entry name" value="Ribosomal_S13_N"/>
    <property type="match status" value="1"/>
</dbReference>
<dbReference type="Proteomes" id="UP001327560">
    <property type="component" value="Chromosome 1"/>
</dbReference>
<evidence type="ECO:0000256" key="2">
    <source>
        <dbReference type="ARBA" id="ARBA00004119"/>
    </source>
</evidence>
<feature type="transmembrane region" description="Helical" evidence="15">
    <location>
        <begin position="177"/>
        <end position="196"/>
    </location>
</feature>
<dbReference type="PANTHER" id="PTHR32468">
    <property type="entry name" value="CATION/H + ANTIPORTER"/>
    <property type="match status" value="1"/>
</dbReference>
<accession>A0AAQ3JTV5</accession>
<keyword evidence="6" id="KW-0633">Potassium transport</keyword>
<dbReference type="PROSITE" id="PS00362">
    <property type="entry name" value="RIBOSOMAL_S15"/>
    <property type="match status" value="1"/>
</dbReference>
<dbReference type="GO" id="GO:0012505">
    <property type="term" value="C:endomembrane system"/>
    <property type="evidence" value="ECO:0007669"/>
    <property type="project" value="TreeGrafter"/>
</dbReference>
<keyword evidence="12 15" id="KW-0472">Membrane</keyword>
<dbReference type="Pfam" id="PF00999">
    <property type="entry name" value="Na_H_Exchanger"/>
    <property type="match status" value="1"/>
</dbReference>
<keyword evidence="10 15" id="KW-1133">Transmembrane helix</keyword>
<evidence type="ECO:0000256" key="9">
    <source>
        <dbReference type="ARBA" id="ARBA00022980"/>
    </source>
</evidence>
<evidence type="ECO:0000256" key="3">
    <source>
        <dbReference type="ARBA" id="ARBA00004141"/>
    </source>
</evidence>
<keyword evidence="13" id="KW-0687">Ribonucleoprotein</keyword>
<name>A0AAQ3JTV5_9LILI</name>
<comment type="similarity">
    <text evidence="14">Belongs to the monovalent cation:proton antiporter 2 (CPA2) transporter (TC 2.A.37) family. CHX (TC 2.A.37.4) subfamily.</text>
</comment>
<evidence type="ECO:0000256" key="14">
    <source>
        <dbReference type="ARBA" id="ARBA00038341"/>
    </source>
</evidence>
<keyword evidence="5" id="KW-0813">Transport</keyword>
<dbReference type="InterPro" id="IPR012606">
    <property type="entry name" value="Ribosomal_uS15_N"/>
</dbReference>
<evidence type="ECO:0000259" key="16">
    <source>
        <dbReference type="SMART" id="SM01386"/>
    </source>
</evidence>
<organism evidence="17 18">
    <name type="scientific">Canna indica</name>
    <name type="common">Indian-shot</name>
    <dbReference type="NCBI Taxonomy" id="4628"/>
    <lineage>
        <taxon>Eukaryota</taxon>
        <taxon>Viridiplantae</taxon>
        <taxon>Streptophyta</taxon>
        <taxon>Embryophyta</taxon>
        <taxon>Tracheophyta</taxon>
        <taxon>Spermatophyta</taxon>
        <taxon>Magnoliopsida</taxon>
        <taxon>Liliopsida</taxon>
        <taxon>Zingiberales</taxon>
        <taxon>Cannaceae</taxon>
        <taxon>Canna</taxon>
    </lineage>
</organism>
<comment type="similarity">
    <text evidence="4">Belongs to the universal ribosomal protein uS15 family.</text>
</comment>
<dbReference type="FunFam" id="4.10.860.130:FF:000001">
    <property type="entry name" value="40S ribosomal protein S13"/>
    <property type="match status" value="1"/>
</dbReference>
<evidence type="ECO:0000256" key="13">
    <source>
        <dbReference type="ARBA" id="ARBA00023274"/>
    </source>
</evidence>
<dbReference type="GO" id="GO:0016020">
    <property type="term" value="C:membrane"/>
    <property type="evidence" value="ECO:0007669"/>
    <property type="project" value="UniProtKB-SubCell"/>
</dbReference>
<dbReference type="NCBIfam" id="NF006331">
    <property type="entry name" value="PRK08561.1"/>
    <property type="match status" value="1"/>
</dbReference>
<dbReference type="InterPro" id="IPR057291">
    <property type="entry name" value="CHX17_2nd"/>
</dbReference>
<evidence type="ECO:0000313" key="17">
    <source>
        <dbReference type="EMBL" id="WOK95323.1"/>
    </source>
</evidence>
<reference evidence="17 18" key="1">
    <citation type="submission" date="2023-10" db="EMBL/GenBank/DDBJ databases">
        <title>Chromosome-scale genome assembly provides insights into flower coloration mechanisms of Canna indica.</title>
        <authorList>
            <person name="Li C."/>
        </authorList>
    </citation>
    <scope>NUCLEOTIDE SEQUENCE [LARGE SCALE GENOMIC DNA]</scope>
    <source>
        <tissue evidence="17">Flower</tissue>
    </source>
</reference>
<evidence type="ECO:0000256" key="7">
    <source>
        <dbReference type="ARBA" id="ARBA00022692"/>
    </source>
</evidence>
<dbReference type="InterPro" id="IPR023029">
    <property type="entry name" value="Ribosomal_uS15_arc_euk"/>
</dbReference>
<evidence type="ECO:0000256" key="12">
    <source>
        <dbReference type="ARBA" id="ARBA00023136"/>
    </source>
</evidence>
<feature type="transmembrane region" description="Helical" evidence="15">
    <location>
        <begin position="39"/>
        <end position="57"/>
    </location>
</feature>
<evidence type="ECO:0000256" key="5">
    <source>
        <dbReference type="ARBA" id="ARBA00022448"/>
    </source>
</evidence>
<feature type="transmembrane region" description="Helical" evidence="15">
    <location>
        <begin position="417"/>
        <end position="436"/>
    </location>
</feature>
<dbReference type="InterPro" id="IPR038770">
    <property type="entry name" value="Na+/solute_symporter_sf"/>
</dbReference>
<dbReference type="GO" id="GO:1990904">
    <property type="term" value="C:ribonucleoprotein complex"/>
    <property type="evidence" value="ECO:0007669"/>
    <property type="project" value="UniProtKB-KW"/>
</dbReference>
<dbReference type="SMART" id="SM01386">
    <property type="entry name" value="Ribosomal_S13_N"/>
    <property type="match status" value="1"/>
</dbReference>
<dbReference type="GO" id="GO:0005840">
    <property type="term" value="C:ribosome"/>
    <property type="evidence" value="ECO:0007669"/>
    <property type="project" value="UniProtKB-KW"/>
</dbReference>
<dbReference type="GO" id="GO:0003735">
    <property type="term" value="F:structural constituent of ribosome"/>
    <property type="evidence" value="ECO:0007669"/>
    <property type="project" value="InterPro"/>
</dbReference>
<dbReference type="PANTHER" id="PTHR32468:SF102">
    <property type="entry name" value="OS08G0117800 PROTEIN"/>
    <property type="match status" value="1"/>
</dbReference>
<evidence type="ECO:0000256" key="10">
    <source>
        <dbReference type="ARBA" id="ARBA00022989"/>
    </source>
</evidence>
<keyword evidence="11" id="KW-0406">Ion transport</keyword>
<feature type="transmembrane region" description="Helical" evidence="15">
    <location>
        <begin position="203"/>
        <end position="226"/>
    </location>
</feature>
<feature type="transmembrane region" description="Helical" evidence="15">
    <location>
        <begin position="359"/>
        <end position="381"/>
    </location>
</feature>
<sequence>MADYLGADAPPAEANTIYCYRAMTTTSTGIWLGDNPFNFALPIVLYHIVIVFIFSRVTHVVLARLGQPIIISQIVAGILLSPSCLGRTLKFEKLLFSRQTLEQLQTVTVMSYTLFYFVLGVKTDLSMIPKVGKKAVSVAVVGTLLPYLSVYLVASALKNRLPSNFAKISLLHYISNKWSLTSYVVVSCFLSELNLLASKVGRLAMSAALIADIIYLLADGCMRTFVLSSRADNPLRGLLGPLSVIGVAGIILLVMRPLVVMIVQRTPEGALLGEASVVSVLLMAFACGFMCMMIGFDFIIGPLLFGMVLPGGAPLGTTLVERVDRFVAGLLTPMVIAHAGMQIDFATMVDVRQWGMLELFLLLTVVSKFVGVILPCIFTTMSRRDVLSLGIIMINKGIQEVGYATQWKVEHKVDTQLFTAVVISIVIICGGTTPMVRRMYRPEDRFVAYMRRNVEHALPNHELGVLACVYQQENVNALLVLLEALGPSINSPICVYLLHLNELVGRTDAVLIPYKRHDKSTSGLSETEHITNAFSLFEKKYSGAVSVLPYVCLSPYSTMHSDLCSLALDKKVSLVIVPFRKHMVAGGNVSFGCTPVHAVNLNVLRCAPCSVGIFVDNGLFDGGPHLHRVAVYFFGGPDDREALALAARMVERSSVELTVVRFFLPRDRWEPGSEELTDNKMLMRFRQASVNGKRVVYREEMVRDSEGTLGVIREVSNDFNLLILGRNAGKESPLTTGLSMWSEYPELGVIGDLLVSTDFGGRVSLLVVQQKGISSSALPYKRTPPSWLKISAPDVDESICKFAKKGLTPSQIGVILRDSHGIAQVKSVTGSKILRILKAHGLAPEIPEDLYHLIKKAVAIRKHLERNRKDKDSKFRLILVESRIHRLARYYKRTKKLPPVWKYESTTASTLVA</sequence>
<evidence type="ECO:0000256" key="15">
    <source>
        <dbReference type="SAM" id="Phobius"/>
    </source>
</evidence>
<gene>
    <name evidence="17" type="ORF">Cni_G04030</name>
</gene>
<keyword evidence="9" id="KW-0689">Ribosomal protein</keyword>
<dbReference type="EMBL" id="CP136890">
    <property type="protein sequence ID" value="WOK95323.1"/>
    <property type="molecule type" value="Genomic_DNA"/>
</dbReference>
<dbReference type="AlphaFoldDB" id="A0AAQ3JTV5"/>
<dbReference type="FunFam" id="1.10.287.10:FF:000003">
    <property type="entry name" value="40S ribosomal protein S13"/>
    <property type="match status" value="1"/>
</dbReference>
<protein>
    <submittedName>
        <fullName evidence="17">Cation/H(+) antiporter 15-like</fullName>
    </submittedName>
</protein>
<dbReference type="GO" id="GO:0006885">
    <property type="term" value="P:regulation of pH"/>
    <property type="evidence" value="ECO:0007669"/>
    <property type="project" value="TreeGrafter"/>
</dbReference>
<dbReference type="Pfam" id="PF23256">
    <property type="entry name" value="CHX17_2nd"/>
    <property type="match status" value="1"/>
</dbReference>
<evidence type="ECO:0000256" key="6">
    <source>
        <dbReference type="ARBA" id="ARBA00022538"/>
    </source>
</evidence>
<feature type="transmembrane region" description="Helical" evidence="15">
    <location>
        <begin position="69"/>
        <end position="89"/>
    </location>
</feature>
<dbReference type="Pfam" id="PF00312">
    <property type="entry name" value="Ribosomal_S15"/>
    <property type="match status" value="1"/>
</dbReference>
<keyword evidence="8" id="KW-0630">Potassium</keyword>
<proteinExistence type="inferred from homology"/>
<evidence type="ECO:0000256" key="4">
    <source>
        <dbReference type="ARBA" id="ARBA00008434"/>
    </source>
</evidence>
<comment type="function">
    <text evidence="1">May function as sodium-coupled metabolite transporter across the chloroplast envelope.</text>
</comment>
<dbReference type="InterPro" id="IPR000589">
    <property type="entry name" value="Ribosomal_uS15"/>
</dbReference>
<dbReference type="GO" id="GO:0006412">
    <property type="term" value="P:translation"/>
    <property type="evidence" value="ECO:0007669"/>
    <property type="project" value="InterPro"/>
</dbReference>
<dbReference type="Gene3D" id="4.10.860.130">
    <property type="match status" value="1"/>
</dbReference>
<feature type="domain" description="Small ribosomal subunit protein uS15 N-terminal" evidence="16">
    <location>
        <begin position="768"/>
        <end position="822"/>
    </location>
</feature>
<keyword evidence="18" id="KW-1185">Reference proteome</keyword>
<evidence type="ECO:0000256" key="8">
    <source>
        <dbReference type="ARBA" id="ARBA00022958"/>
    </source>
</evidence>